<accession>A0A8R7U672</accession>
<dbReference type="Gramene" id="TuG1812G0400001241.01.T01">
    <property type="protein sequence ID" value="TuG1812G0400001241.01.T01"/>
    <property type="gene ID" value="TuG1812G0400001241.01"/>
</dbReference>
<dbReference type="Proteomes" id="UP000015106">
    <property type="component" value="Chromosome 4"/>
</dbReference>
<keyword evidence="1" id="KW-0472">Membrane</keyword>
<feature type="transmembrane region" description="Helical" evidence="1">
    <location>
        <begin position="168"/>
        <end position="190"/>
    </location>
</feature>
<keyword evidence="4" id="KW-1185">Reference proteome</keyword>
<feature type="signal peptide" evidence="2">
    <location>
        <begin position="1"/>
        <end position="37"/>
    </location>
</feature>
<sequence>MAASGRGNAAGSKALVAGAAFLCMAAVLLVATPAAEAGATTYLVGDDVPCRRRRRVDAQRRLRRVAGRQDLPRRRRARVQVQQHVPRRGVGEQGWVQEVHRVAQGVRPGVPQRLRRGDAAQGHALLHLRRAGPLQRRHEARRHRVLMIPSSSTSGVHRVALTLKSLIVLRPASVCNLCVLALGFVSLAYASRGMSKPDVFSRSTPMLKLLRVSLSSFKFLKILSSFKR</sequence>
<reference evidence="3" key="2">
    <citation type="submission" date="2018-03" db="EMBL/GenBank/DDBJ databases">
        <title>The Triticum urartu genome reveals the dynamic nature of wheat genome evolution.</title>
        <authorList>
            <person name="Ling H."/>
            <person name="Ma B."/>
            <person name="Shi X."/>
            <person name="Liu H."/>
            <person name="Dong L."/>
            <person name="Sun H."/>
            <person name="Cao Y."/>
            <person name="Gao Q."/>
            <person name="Zheng S."/>
            <person name="Li Y."/>
            <person name="Yu Y."/>
            <person name="Du H."/>
            <person name="Qi M."/>
            <person name="Li Y."/>
            <person name="Yu H."/>
            <person name="Cui Y."/>
            <person name="Wang N."/>
            <person name="Chen C."/>
            <person name="Wu H."/>
            <person name="Zhao Y."/>
            <person name="Zhang J."/>
            <person name="Li Y."/>
            <person name="Zhou W."/>
            <person name="Zhang B."/>
            <person name="Hu W."/>
            <person name="Eijk M."/>
            <person name="Tang J."/>
            <person name="Witsenboer H."/>
            <person name="Zhao S."/>
            <person name="Li Z."/>
            <person name="Zhang A."/>
            <person name="Wang D."/>
            <person name="Liang C."/>
        </authorList>
    </citation>
    <scope>NUCLEOTIDE SEQUENCE [LARGE SCALE GENOMIC DNA]</scope>
    <source>
        <strain evidence="3">cv. G1812</strain>
    </source>
</reference>
<keyword evidence="1" id="KW-1133">Transmembrane helix</keyword>
<proteinExistence type="predicted"/>
<name>A0A8R7U672_TRIUA</name>
<evidence type="ECO:0000313" key="4">
    <source>
        <dbReference type="Proteomes" id="UP000015106"/>
    </source>
</evidence>
<dbReference type="AlphaFoldDB" id="A0A8R7U672"/>
<reference evidence="3" key="3">
    <citation type="submission" date="2022-06" db="UniProtKB">
        <authorList>
            <consortium name="EnsemblPlants"/>
        </authorList>
    </citation>
    <scope>IDENTIFICATION</scope>
</reference>
<keyword evidence="1" id="KW-0812">Transmembrane</keyword>
<evidence type="ECO:0000256" key="1">
    <source>
        <dbReference type="SAM" id="Phobius"/>
    </source>
</evidence>
<protein>
    <submittedName>
        <fullName evidence="3">Uncharacterized protein</fullName>
    </submittedName>
</protein>
<evidence type="ECO:0000256" key="2">
    <source>
        <dbReference type="SAM" id="SignalP"/>
    </source>
</evidence>
<feature type="chain" id="PRO_5035933967" evidence="2">
    <location>
        <begin position="38"/>
        <end position="228"/>
    </location>
</feature>
<organism evidence="3 4">
    <name type="scientific">Triticum urartu</name>
    <name type="common">Red wild einkorn</name>
    <name type="synonym">Crithodium urartu</name>
    <dbReference type="NCBI Taxonomy" id="4572"/>
    <lineage>
        <taxon>Eukaryota</taxon>
        <taxon>Viridiplantae</taxon>
        <taxon>Streptophyta</taxon>
        <taxon>Embryophyta</taxon>
        <taxon>Tracheophyta</taxon>
        <taxon>Spermatophyta</taxon>
        <taxon>Magnoliopsida</taxon>
        <taxon>Liliopsida</taxon>
        <taxon>Poales</taxon>
        <taxon>Poaceae</taxon>
        <taxon>BOP clade</taxon>
        <taxon>Pooideae</taxon>
        <taxon>Triticodae</taxon>
        <taxon>Triticeae</taxon>
        <taxon>Triticinae</taxon>
        <taxon>Triticum</taxon>
    </lineage>
</organism>
<keyword evidence="2" id="KW-0732">Signal</keyword>
<reference evidence="4" key="1">
    <citation type="journal article" date="2013" name="Nature">
        <title>Draft genome of the wheat A-genome progenitor Triticum urartu.</title>
        <authorList>
            <person name="Ling H.Q."/>
            <person name="Zhao S."/>
            <person name="Liu D."/>
            <person name="Wang J."/>
            <person name="Sun H."/>
            <person name="Zhang C."/>
            <person name="Fan H."/>
            <person name="Li D."/>
            <person name="Dong L."/>
            <person name="Tao Y."/>
            <person name="Gao C."/>
            <person name="Wu H."/>
            <person name="Li Y."/>
            <person name="Cui Y."/>
            <person name="Guo X."/>
            <person name="Zheng S."/>
            <person name="Wang B."/>
            <person name="Yu K."/>
            <person name="Liang Q."/>
            <person name="Yang W."/>
            <person name="Lou X."/>
            <person name="Chen J."/>
            <person name="Feng M."/>
            <person name="Jian J."/>
            <person name="Zhang X."/>
            <person name="Luo G."/>
            <person name="Jiang Y."/>
            <person name="Liu J."/>
            <person name="Wang Z."/>
            <person name="Sha Y."/>
            <person name="Zhang B."/>
            <person name="Wu H."/>
            <person name="Tang D."/>
            <person name="Shen Q."/>
            <person name="Xue P."/>
            <person name="Zou S."/>
            <person name="Wang X."/>
            <person name="Liu X."/>
            <person name="Wang F."/>
            <person name="Yang Y."/>
            <person name="An X."/>
            <person name="Dong Z."/>
            <person name="Zhang K."/>
            <person name="Zhang X."/>
            <person name="Luo M.C."/>
            <person name="Dvorak J."/>
            <person name="Tong Y."/>
            <person name="Wang J."/>
            <person name="Yang H."/>
            <person name="Li Z."/>
            <person name="Wang D."/>
            <person name="Zhang A."/>
            <person name="Wang J."/>
        </authorList>
    </citation>
    <scope>NUCLEOTIDE SEQUENCE</scope>
    <source>
        <strain evidence="4">cv. G1812</strain>
    </source>
</reference>
<evidence type="ECO:0000313" key="3">
    <source>
        <dbReference type="EnsemblPlants" id="TuG1812G0400001241.01.T01"/>
    </source>
</evidence>
<dbReference type="EnsemblPlants" id="TuG1812G0400001241.01.T01">
    <property type="protein sequence ID" value="TuG1812G0400001241.01.T01"/>
    <property type="gene ID" value="TuG1812G0400001241.01"/>
</dbReference>